<dbReference type="Pfam" id="PF13843">
    <property type="entry name" value="DDE_Tnp_1_7"/>
    <property type="match status" value="1"/>
</dbReference>
<gene>
    <name evidence="2" type="ORF">SPLIT_LOCUS8516</name>
</gene>
<evidence type="ECO:0000313" key="3">
    <source>
        <dbReference type="Proteomes" id="UP001153321"/>
    </source>
</evidence>
<evidence type="ECO:0000259" key="1">
    <source>
        <dbReference type="Pfam" id="PF13843"/>
    </source>
</evidence>
<dbReference type="PANTHER" id="PTHR46599">
    <property type="entry name" value="PIGGYBAC TRANSPOSABLE ELEMENT-DERIVED PROTEIN 4"/>
    <property type="match status" value="1"/>
</dbReference>
<reference evidence="2" key="1">
    <citation type="submission" date="2022-02" db="EMBL/GenBank/DDBJ databases">
        <authorList>
            <person name="King R."/>
        </authorList>
    </citation>
    <scope>NUCLEOTIDE SEQUENCE</scope>
</reference>
<sequence>MDESMIQFKGISWLKQNMLLKPIKRGYKVWTIADSETSYVFEFQIYTGKRDDQSTEFGVGANVVKCLTPRPQPSAARIAARNAARQAVSGKNKW</sequence>
<dbReference type="PANTHER" id="PTHR46599:SF3">
    <property type="entry name" value="PIGGYBAC TRANSPOSABLE ELEMENT-DERIVED PROTEIN 4"/>
    <property type="match status" value="1"/>
</dbReference>
<dbReference type="InterPro" id="IPR029526">
    <property type="entry name" value="PGBD"/>
</dbReference>
<evidence type="ECO:0000313" key="2">
    <source>
        <dbReference type="EMBL" id="CAH1643161.1"/>
    </source>
</evidence>
<dbReference type="EMBL" id="LR824534">
    <property type="protein sequence ID" value="CAH1643161.1"/>
    <property type="molecule type" value="Genomic_DNA"/>
</dbReference>
<keyword evidence="3" id="KW-1185">Reference proteome</keyword>
<dbReference type="Proteomes" id="UP001153321">
    <property type="component" value="Chromosome 3"/>
</dbReference>
<name>A0A9P0N815_SPOLI</name>
<dbReference type="AlphaFoldDB" id="A0A9P0N815"/>
<accession>A0A9P0N815</accession>
<protein>
    <recommendedName>
        <fullName evidence="1">PiggyBac transposable element-derived protein domain-containing protein</fullName>
    </recommendedName>
</protein>
<proteinExistence type="predicted"/>
<feature type="domain" description="PiggyBac transposable element-derived protein" evidence="1">
    <location>
        <begin position="2"/>
        <end position="72"/>
    </location>
</feature>
<organism evidence="2 3">
    <name type="scientific">Spodoptera littoralis</name>
    <name type="common">Egyptian cotton leafworm</name>
    <dbReference type="NCBI Taxonomy" id="7109"/>
    <lineage>
        <taxon>Eukaryota</taxon>
        <taxon>Metazoa</taxon>
        <taxon>Ecdysozoa</taxon>
        <taxon>Arthropoda</taxon>
        <taxon>Hexapoda</taxon>
        <taxon>Insecta</taxon>
        <taxon>Pterygota</taxon>
        <taxon>Neoptera</taxon>
        <taxon>Endopterygota</taxon>
        <taxon>Lepidoptera</taxon>
        <taxon>Glossata</taxon>
        <taxon>Ditrysia</taxon>
        <taxon>Noctuoidea</taxon>
        <taxon>Noctuidae</taxon>
        <taxon>Amphipyrinae</taxon>
        <taxon>Spodoptera</taxon>
    </lineage>
</organism>